<feature type="domain" description="Histidine kinase" evidence="2">
    <location>
        <begin position="86"/>
        <end position="151"/>
    </location>
</feature>
<dbReference type="GO" id="GO:0000155">
    <property type="term" value="F:phosphorelay sensor kinase activity"/>
    <property type="evidence" value="ECO:0007669"/>
    <property type="project" value="TreeGrafter"/>
</dbReference>
<dbReference type="CDD" id="cd00075">
    <property type="entry name" value="HATPase"/>
    <property type="match status" value="1"/>
</dbReference>
<proteinExistence type="predicted"/>
<sequence>FAHIEASRLHAWFCESNIAKLTIELAASFESMAKALSLYFKFDVPNDEELVRQMDQKIVSDTSSNTFKHTWAGGVTVRLFVMSSVGIPEEHLSNIFQRFYRVESQLSHRREGTGIGLALVKELVTRHDGEIHVTSQVNVGTTFRIWIPTIFLSNKFTLEAKEIFLNLMQNTKTKFIRVQACIAYAESIEGGGV</sequence>
<dbReference type="PANTHER" id="PTHR43547">
    <property type="entry name" value="TWO-COMPONENT HISTIDINE KINASE"/>
    <property type="match status" value="1"/>
</dbReference>
<dbReference type="InterPro" id="IPR004358">
    <property type="entry name" value="Sig_transdc_His_kin-like_C"/>
</dbReference>
<reference evidence="3" key="1">
    <citation type="submission" date="2021-06" db="EMBL/GenBank/DDBJ databases">
        <authorList>
            <person name="Kallberg Y."/>
            <person name="Tangrot J."/>
            <person name="Rosling A."/>
        </authorList>
    </citation>
    <scope>NUCLEOTIDE SEQUENCE</scope>
    <source>
        <strain evidence="3">BR232B</strain>
    </source>
</reference>
<keyword evidence="1" id="KW-0597">Phosphoprotein</keyword>
<keyword evidence="4" id="KW-1185">Reference proteome</keyword>
<dbReference type="PROSITE" id="PS50109">
    <property type="entry name" value="HIS_KIN"/>
    <property type="match status" value="1"/>
</dbReference>
<dbReference type="Gene3D" id="3.30.565.10">
    <property type="entry name" value="Histidine kinase-like ATPase, C-terminal domain"/>
    <property type="match status" value="1"/>
</dbReference>
<comment type="caution">
    <text evidence="3">The sequence shown here is derived from an EMBL/GenBank/DDBJ whole genome shotgun (WGS) entry which is preliminary data.</text>
</comment>
<accession>A0A9N9H5X1</accession>
<dbReference type="Proteomes" id="UP000789739">
    <property type="component" value="Unassembled WGS sequence"/>
</dbReference>
<dbReference type="OrthoDB" id="2445183at2759"/>
<dbReference type="Pfam" id="PF02518">
    <property type="entry name" value="HATPase_c"/>
    <property type="match status" value="1"/>
</dbReference>
<dbReference type="SMART" id="SM00387">
    <property type="entry name" value="HATPase_c"/>
    <property type="match status" value="1"/>
</dbReference>
<dbReference type="InterPro" id="IPR036890">
    <property type="entry name" value="HATPase_C_sf"/>
</dbReference>
<evidence type="ECO:0000259" key="2">
    <source>
        <dbReference type="PROSITE" id="PS50109"/>
    </source>
</evidence>
<evidence type="ECO:0000256" key="1">
    <source>
        <dbReference type="ARBA" id="ARBA00022553"/>
    </source>
</evidence>
<organism evidence="3 4">
    <name type="scientific">Paraglomus brasilianum</name>
    <dbReference type="NCBI Taxonomy" id="144538"/>
    <lineage>
        <taxon>Eukaryota</taxon>
        <taxon>Fungi</taxon>
        <taxon>Fungi incertae sedis</taxon>
        <taxon>Mucoromycota</taxon>
        <taxon>Glomeromycotina</taxon>
        <taxon>Glomeromycetes</taxon>
        <taxon>Paraglomerales</taxon>
        <taxon>Paraglomeraceae</taxon>
        <taxon>Paraglomus</taxon>
    </lineage>
</organism>
<evidence type="ECO:0000313" key="4">
    <source>
        <dbReference type="Proteomes" id="UP000789739"/>
    </source>
</evidence>
<dbReference type="PRINTS" id="PR00344">
    <property type="entry name" value="BCTRLSENSOR"/>
</dbReference>
<dbReference type="SUPFAM" id="SSF55874">
    <property type="entry name" value="ATPase domain of HSP90 chaperone/DNA topoisomerase II/histidine kinase"/>
    <property type="match status" value="1"/>
</dbReference>
<dbReference type="AlphaFoldDB" id="A0A9N9H5X1"/>
<dbReference type="InterPro" id="IPR005467">
    <property type="entry name" value="His_kinase_dom"/>
</dbReference>
<gene>
    <name evidence="3" type="ORF">PBRASI_LOCUS10680</name>
</gene>
<feature type="non-terminal residue" evidence="3">
    <location>
        <position position="1"/>
    </location>
</feature>
<dbReference type="PANTHER" id="PTHR43547:SF2">
    <property type="entry name" value="HYBRID SIGNAL TRANSDUCTION HISTIDINE KINASE C"/>
    <property type="match status" value="1"/>
</dbReference>
<protein>
    <submittedName>
        <fullName evidence="3">4396_t:CDS:1</fullName>
    </submittedName>
</protein>
<dbReference type="InterPro" id="IPR003594">
    <property type="entry name" value="HATPase_dom"/>
</dbReference>
<name>A0A9N9H5X1_9GLOM</name>
<dbReference type="EMBL" id="CAJVPI010003485">
    <property type="protein sequence ID" value="CAG8658996.1"/>
    <property type="molecule type" value="Genomic_DNA"/>
</dbReference>
<evidence type="ECO:0000313" key="3">
    <source>
        <dbReference type="EMBL" id="CAG8658996.1"/>
    </source>
</evidence>